<comment type="caution">
    <text evidence="3">The sequence shown here is derived from an EMBL/GenBank/DDBJ whole genome shotgun (WGS) entry which is preliminary data.</text>
</comment>
<dbReference type="Proteomes" id="UP000430079">
    <property type="component" value="Unassembled WGS sequence"/>
</dbReference>
<dbReference type="EMBL" id="BLIO01000001">
    <property type="protein sequence ID" value="GFE18737.1"/>
    <property type="molecule type" value="Genomic_DNA"/>
</dbReference>
<evidence type="ECO:0000256" key="1">
    <source>
        <dbReference type="SAM" id="MobiDB-lite"/>
    </source>
</evidence>
<name>A0A640T4V3_9ACTN</name>
<reference evidence="3 4" key="1">
    <citation type="submission" date="2019-12" db="EMBL/GenBank/DDBJ databases">
        <title>Whole genome shotgun sequence of Streptomyces hygroscopicus subsp. glebosus NBRC 13786.</title>
        <authorList>
            <person name="Ichikawa N."/>
            <person name="Kimura A."/>
            <person name="Kitahashi Y."/>
            <person name="Komaki H."/>
            <person name="Tamura T."/>
        </authorList>
    </citation>
    <scope>NUCLEOTIDE SEQUENCE [LARGE SCALE GENOMIC DNA]</scope>
    <source>
        <strain evidence="3 4">NBRC 13786</strain>
    </source>
</reference>
<keyword evidence="4" id="KW-1185">Reference proteome</keyword>
<keyword evidence="2" id="KW-1133">Transmembrane helix</keyword>
<feature type="transmembrane region" description="Helical" evidence="2">
    <location>
        <begin position="37"/>
        <end position="58"/>
    </location>
</feature>
<keyword evidence="2" id="KW-0812">Transmembrane</keyword>
<evidence type="ECO:0000313" key="3">
    <source>
        <dbReference type="EMBL" id="GFE18737.1"/>
    </source>
</evidence>
<organism evidence="3 4">
    <name type="scientific">Streptomyces glebosus</name>
    <dbReference type="NCBI Taxonomy" id="249580"/>
    <lineage>
        <taxon>Bacteria</taxon>
        <taxon>Bacillati</taxon>
        <taxon>Actinomycetota</taxon>
        <taxon>Actinomycetes</taxon>
        <taxon>Kitasatosporales</taxon>
        <taxon>Streptomycetaceae</taxon>
        <taxon>Streptomyces</taxon>
    </lineage>
</organism>
<feature type="region of interest" description="Disordered" evidence="1">
    <location>
        <begin position="115"/>
        <end position="170"/>
    </location>
</feature>
<dbReference type="AlphaFoldDB" id="A0A640T4V3"/>
<evidence type="ECO:0000313" key="4">
    <source>
        <dbReference type="Proteomes" id="UP000430079"/>
    </source>
</evidence>
<gene>
    <name evidence="3" type="ORF">Sgleb_67840</name>
</gene>
<protein>
    <submittedName>
        <fullName evidence="3">Uncharacterized protein</fullName>
    </submittedName>
</protein>
<feature type="transmembrane region" description="Helical" evidence="2">
    <location>
        <begin position="6"/>
        <end position="25"/>
    </location>
</feature>
<accession>A0A640T4V3</accession>
<sequence length="170" mass="19062">MFASLFLWLVLGIWLIVGAFAYEAWKRRRQPARHRRWWVSGMCTGAVGYVHTLAYGFALTRPTEVCGQRTFDDDYPLTHVRVDVFPPTSGVLLDGFVGVRPHPPHGRWHMAAVVRGSPPGGRHGQQGDNSQLAHTALGQGGHGPRARGRRHHLGDWNRPAHAPVDRRSRQ</sequence>
<proteinExistence type="predicted"/>
<evidence type="ECO:0000256" key="2">
    <source>
        <dbReference type="SAM" id="Phobius"/>
    </source>
</evidence>
<keyword evidence="2" id="KW-0472">Membrane</keyword>